<dbReference type="EMBL" id="CABP01000041">
    <property type="protein sequence ID" value="CBI04032.1"/>
    <property type="molecule type" value="Genomic_DNA"/>
</dbReference>
<dbReference type="AlphaFoldDB" id="E6QA06"/>
<dbReference type="InterPro" id="IPR002716">
    <property type="entry name" value="PIN_dom"/>
</dbReference>
<sequence length="155" mass="17452">MKTTLILDSNLLLLLIVGTTKRSYIAIHKRLRAYSEPDFDLLLQIVERANKVVVTPNTLTETSNLLGYINEPVRTELFSKFRNLIEVTDEFYCESRVAANSEAFLRLGLTDALLADSCKEHVSLVTTDFDLYQATLRGGGNVINFNHMREANGIV</sequence>
<dbReference type="SUPFAM" id="SSF88723">
    <property type="entry name" value="PIN domain-like"/>
    <property type="match status" value="1"/>
</dbReference>
<accession>E6QA06</accession>
<dbReference type="Pfam" id="PF01850">
    <property type="entry name" value="PIN"/>
    <property type="match status" value="1"/>
</dbReference>
<reference evidence="2" key="1">
    <citation type="submission" date="2009-10" db="EMBL/GenBank/DDBJ databases">
        <title>Diversity of trophic interactions inside an arsenic-rich microbial ecosystem.</title>
        <authorList>
            <person name="Bertin P.N."/>
            <person name="Heinrich-Salmeron A."/>
            <person name="Pelletier E."/>
            <person name="Goulhen-Chollet F."/>
            <person name="Arsene-Ploetze F."/>
            <person name="Gallien S."/>
            <person name="Calteau A."/>
            <person name="Vallenet D."/>
            <person name="Casiot C."/>
            <person name="Chane-Woon-Ming B."/>
            <person name="Giloteaux L."/>
            <person name="Barakat M."/>
            <person name="Bonnefoy V."/>
            <person name="Bruneel O."/>
            <person name="Chandler M."/>
            <person name="Cleiss J."/>
            <person name="Duran R."/>
            <person name="Elbaz-Poulichet F."/>
            <person name="Fonknechten N."/>
            <person name="Lauga B."/>
            <person name="Mornico D."/>
            <person name="Ortet P."/>
            <person name="Schaeffer C."/>
            <person name="Siguier P."/>
            <person name="Alexander Thil Smith A."/>
            <person name="Van Dorsselaer A."/>
            <person name="Weissenbach J."/>
            <person name="Medigue C."/>
            <person name="Le Paslier D."/>
        </authorList>
    </citation>
    <scope>NUCLEOTIDE SEQUENCE</scope>
</reference>
<dbReference type="InterPro" id="IPR029060">
    <property type="entry name" value="PIN-like_dom_sf"/>
</dbReference>
<evidence type="ECO:0000259" key="1">
    <source>
        <dbReference type="Pfam" id="PF01850"/>
    </source>
</evidence>
<organism evidence="2">
    <name type="scientific">mine drainage metagenome</name>
    <dbReference type="NCBI Taxonomy" id="410659"/>
    <lineage>
        <taxon>unclassified sequences</taxon>
        <taxon>metagenomes</taxon>
        <taxon>ecological metagenomes</taxon>
    </lineage>
</organism>
<proteinExistence type="predicted"/>
<protein>
    <recommendedName>
        <fullName evidence="1">PIN domain-containing protein</fullName>
    </recommendedName>
</protein>
<gene>
    <name evidence="2" type="ORF">CARN5_2535</name>
</gene>
<evidence type="ECO:0000313" key="2">
    <source>
        <dbReference type="EMBL" id="CBI04032.1"/>
    </source>
</evidence>
<comment type="caution">
    <text evidence="2">The sequence shown here is derived from an EMBL/GenBank/DDBJ whole genome shotgun (WGS) entry which is preliminary data.</text>
</comment>
<feature type="domain" description="PIN" evidence="1">
    <location>
        <begin position="35"/>
        <end position="133"/>
    </location>
</feature>
<dbReference type="InterPro" id="IPR059192">
    <property type="entry name" value="PIN_19"/>
</dbReference>
<name>E6QA06_9ZZZZ</name>
<dbReference type="CDD" id="cd18702">
    <property type="entry name" value="PIN_VapC_like"/>
    <property type="match status" value="1"/>
</dbReference>